<name>A0A6M3SUM2_9CAUD</name>
<keyword evidence="2" id="KW-1185">Reference proteome</keyword>
<dbReference type="RefSeq" id="YP_009859469.1">
    <property type="nucleotide sequence ID" value="NC_048876.1"/>
</dbReference>
<accession>A0A6M3SUM2</accession>
<organism evidence="1 2">
    <name type="scientific">Gordonia phage Secretariat</name>
    <dbReference type="NCBI Taxonomy" id="2725616"/>
    <lineage>
        <taxon>Viruses</taxon>
        <taxon>Duplodnaviria</taxon>
        <taxon>Heunggongvirae</taxon>
        <taxon>Uroviricota</taxon>
        <taxon>Caudoviricetes</taxon>
        <taxon>Deejayvirinae</taxon>
        <taxon>Secretariatvirus</taxon>
        <taxon>Secretariatvirus secretariat</taxon>
    </lineage>
</organism>
<proteinExistence type="predicted"/>
<dbReference type="Proteomes" id="UP000501526">
    <property type="component" value="Segment"/>
</dbReference>
<sequence>MSRLSKESVLALTTSGISLVVGTLLGHIWTKKYVTDQYEALIEEEVTKAKAFYSQRNKTGEYADPVALAERLTGTDSEEAGDPVDTDEQEDDDYIVVEGKPFRDTVDPDERVNYNKLSENYKGPAIERQKYIPEPVEPDDGESMADYERRLMAAAHEKVEEIIHEVGDDEEYREEEVVVSNVFETNGVESLQAPGVGQRSSTRPYIISVTEFTDNDLGFGQNTISYYEGDNVLADERDQPIPDMNSIVGEKNLRFGEASGDANVVFIRNERLGVDFEVCRSPGTYAEEVLGVAPQEDRRRR</sequence>
<dbReference type="GeneID" id="55630568"/>
<evidence type="ECO:0000313" key="1">
    <source>
        <dbReference type="EMBL" id="QJD49635.1"/>
    </source>
</evidence>
<dbReference type="EMBL" id="MT310850">
    <property type="protein sequence ID" value="QJD49635.1"/>
    <property type="molecule type" value="Genomic_DNA"/>
</dbReference>
<evidence type="ECO:0000313" key="2">
    <source>
        <dbReference type="Proteomes" id="UP000501526"/>
    </source>
</evidence>
<protein>
    <submittedName>
        <fullName evidence="1">Uncharacterized protein</fullName>
    </submittedName>
</protein>
<gene>
    <name evidence="1" type="primary">59</name>
    <name evidence="1" type="ORF">SEA_SECRETARIAT_59</name>
</gene>
<dbReference type="KEGG" id="vg:55630568"/>
<reference evidence="1 2" key="1">
    <citation type="submission" date="2020-04" db="EMBL/GenBank/DDBJ databases">
        <authorList>
            <person name="Chase M.A."/>
            <person name="Coleman C.N."/>
            <person name="Cunha M.O."/>
            <person name="Daffner M."/>
            <person name="Deam C.J."/>
            <person name="Deloso L.J."/>
            <person name="Desomma A.M."/>
            <person name="Gallardo J."/>
            <person name="Horne M.E."/>
            <person name="Kanahan O.P."/>
            <person name="Lam V."/>
            <person name="Morgan R.T."/>
            <person name="Mustor E.M."/>
            <person name="Ricardo-Iglesias M."/>
            <person name="Sartorio C.J."/>
            <person name="Sciacchitano A.R."/>
            <person name="Tvenstrup A.W."/>
            <person name="Wood A.R."/>
            <person name="Pollenz R.S."/>
            <person name="Garlena R.A."/>
            <person name="Russell D.A."/>
            <person name="Pope W.H."/>
            <person name="Jacobs-Sera D."/>
            <person name="Hatfull G.F."/>
        </authorList>
    </citation>
    <scope>NUCLEOTIDE SEQUENCE [LARGE SCALE GENOMIC DNA]</scope>
</reference>